<dbReference type="FunFam" id="3.30.70.20:FF:000035">
    <property type="entry name" value="Iron hydrogenase 1"/>
    <property type="match status" value="1"/>
</dbReference>
<evidence type="ECO:0000256" key="3">
    <source>
        <dbReference type="ARBA" id="ARBA00022737"/>
    </source>
</evidence>
<dbReference type="GO" id="GO:0003954">
    <property type="term" value="F:NADH dehydrogenase activity"/>
    <property type="evidence" value="ECO:0007669"/>
    <property type="project" value="TreeGrafter"/>
</dbReference>
<protein>
    <recommendedName>
        <fullName evidence="11">Formate dehydrogenase</fullName>
    </recommendedName>
</protein>
<dbReference type="PROSITE" id="PS51085">
    <property type="entry name" value="2FE2S_FER_2"/>
    <property type="match status" value="1"/>
</dbReference>
<dbReference type="GO" id="GO:0046872">
    <property type="term" value="F:metal ion binding"/>
    <property type="evidence" value="ECO:0007669"/>
    <property type="project" value="UniProtKB-KW"/>
</dbReference>
<dbReference type="PANTHER" id="PTHR43105:SF14">
    <property type="entry name" value="FORMATE DEHYDROGENASE H"/>
    <property type="match status" value="1"/>
</dbReference>
<dbReference type="PROSITE" id="PS00551">
    <property type="entry name" value="MOLYBDOPTERIN_PROK_1"/>
    <property type="match status" value="1"/>
</dbReference>
<evidence type="ECO:0008006" key="11">
    <source>
        <dbReference type="Google" id="ProtNLM"/>
    </source>
</evidence>
<dbReference type="SUPFAM" id="SSF54292">
    <property type="entry name" value="2Fe-2S ferredoxin-like"/>
    <property type="match status" value="1"/>
</dbReference>
<dbReference type="AlphaFoldDB" id="A0A381ZF19"/>
<reference evidence="10" key="1">
    <citation type="submission" date="2018-05" db="EMBL/GenBank/DDBJ databases">
        <authorList>
            <person name="Lanie J.A."/>
            <person name="Ng W.-L."/>
            <person name="Kazmierczak K.M."/>
            <person name="Andrzejewski T.M."/>
            <person name="Davidsen T.M."/>
            <person name="Wayne K.J."/>
            <person name="Tettelin H."/>
            <person name="Glass J.I."/>
            <person name="Rusch D."/>
            <person name="Podicherti R."/>
            <person name="Tsui H.-C.T."/>
            <person name="Winkler M.E."/>
        </authorList>
    </citation>
    <scope>NUCLEOTIDE SEQUENCE</scope>
</reference>
<dbReference type="Gene3D" id="3.40.50.740">
    <property type="match status" value="1"/>
</dbReference>
<dbReference type="Pfam" id="PF00384">
    <property type="entry name" value="Molybdopterin"/>
    <property type="match status" value="1"/>
</dbReference>
<dbReference type="InterPro" id="IPR017896">
    <property type="entry name" value="4Fe4S_Fe-S-bd"/>
</dbReference>
<dbReference type="PROSITE" id="PS00198">
    <property type="entry name" value="4FE4S_FER_1"/>
    <property type="match status" value="1"/>
</dbReference>
<evidence type="ECO:0000259" key="9">
    <source>
        <dbReference type="PROSITE" id="PS51669"/>
    </source>
</evidence>
<dbReference type="InterPro" id="IPR050123">
    <property type="entry name" value="Prok_molybdopt-oxidoreductase"/>
</dbReference>
<dbReference type="InterPro" id="IPR017900">
    <property type="entry name" value="4Fe4S_Fe_S_CS"/>
</dbReference>
<dbReference type="SMART" id="SM00926">
    <property type="entry name" value="Molybdop_Fe4S4"/>
    <property type="match status" value="1"/>
</dbReference>
<dbReference type="InterPro" id="IPR006656">
    <property type="entry name" value="Mopterin_OxRdtase"/>
</dbReference>
<dbReference type="GO" id="GO:0022904">
    <property type="term" value="P:respiratory electron transport chain"/>
    <property type="evidence" value="ECO:0007669"/>
    <property type="project" value="TreeGrafter"/>
</dbReference>
<dbReference type="PROSITE" id="PS51379">
    <property type="entry name" value="4FE4S_FER_2"/>
    <property type="match status" value="2"/>
</dbReference>
<dbReference type="InterPro" id="IPR006963">
    <property type="entry name" value="Mopterin_OxRdtase_4Fe-4S_dom"/>
</dbReference>
<evidence type="ECO:0000256" key="1">
    <source>
        <dbReference type="ARBA" id="ARBA00022485"/>
    </source>
</evidence>
<dbReference type="SUPFAM" id="SSF54862">
    <property type="entry name" value="4Fe-4S ferredoxins"/>
    <property type="match status" value="1"/>
</dbReference>
<sequence length="655" mass="70171">MINVTVDGSSVAVEDGSSVLDAVNVSGIPLPQLCKDPDMKPIGACRTCLVNIEGVRGYPASCSTPCADGMSISTRGSELDDIRQTVIGLTTGMVSNFELGSNTHKELSTVASTFGTVENDFQPRKRELVDSSNPVFDIAMDSCILCGRCARACQQGHQFIGAIDVVGTATDARIATFMDKPLIDSVCTTCGQCLSVCPTGAISTKESPENITEYVKTTCPYCGVGCGIVAGVGEDGIIQEMLDDPDNLSSLGMLCVKGRFGYTFVHHEDRITSPLIRKDGVLVETTWEEALDLVAKKLVEYQGDPFGTLCSAKATNEDGYVQQKFARLVMKSNHIDHCTRLCHSPSVEAMLESLGSGATSNSYIDYEEAGCLVIIGSDANSNHPVAASRMRRAVIENGAKLIVINPRRIDMCDFADLWLRPRPGTDVALLNGIANVILSESLEDTSFIRDRTEGFDDWKNIIEKYDPEYVETVTGVSKSDIIAAARMYACPPFSGSCLIWGMGITQHTMGTANAHGLLNLSFVSGQLGKPGSGISPLRGQNNVQGCGDAGCVPNAFPGYQSINEDTVEKFSVAWGGANLPTESGLVVTDMVPAIDEGRIKAMYVTGENPLLSEPDLAHAEKSFRSLEFLVVQDIFLHETAQIADVVLPACSFAEK</sequence>
<dbReference type="Pfam" id="PF13510">
    <property type="entry name" value="Fer2_4"/>
    <property type="match status" value="1"/>
</dbReference>
<dbReference type="Gene3D" id="3.10.20.740">
    <property type="match status" value="1"/>
</dbReference>
<dbReference type="InterPro" id="IPR027467">
    <property type="entry name" value="MopterinOxRdtase_cofactor_BS"/>
</dbReference>
<evidence type="ECO:0000259" key="7">
    <source>
        <dbReference type="PROSITE" id="PS51085"/>
    </source>
</evidence>
<keyword evidence="3" id="KW-0677">Repeat</keyword>
<feature type="non-terminal residue" evidence="10">
    <location>
        <position position="655"/>
    </location>
</feature>
<dbReference type="GO" id="GO:0051539">
    <property type="term" value="F:4 iron, 4 sulfur cluster binding"/>
    <property type="evidence" value="ECO:0007669"/>
    <property type="project" value="UniProtKB-KW"/>
</dbReference>
<feature type="domain" description="4Fe-4S Mo/W bis-MGD-type" evidence="9">
    <location>
        <begin position="212"/>
        <end position="269"/>
    </location>
</feature>
<dbReference type="PANTHER" id="PTHR43105">
    <property type="entry name" value="RESPIRATORY NITRATE REDUCTASE"/>
    <property type="match status" value="1"/>
</dbReference>
<evidence type="ECO:0000313" key="10">
    <source>
        <dbReference type="EMBL" id="SVA87918.1"/>
    </source>
</evidence>
<proteinExistence type="predicted"/>
<dbReference type="EMBL" id="UINC01021094">
    <property type="protein sequence ID" value="SVA87918.1"/>
    <property type="molecule type" value="Genomic_DNA"/>
</dbReference>
<keyword evidence="6" id="KW-0411">Iron-sulfur</keyword>
<dbReference type="InterPro" id="IPR036010">
    <property type="entry name" value="2Fe-2S_ferredoxin-like_sf"/>
</dbReference>
<gene>
    <name evidence="10" type="ORF">METZ01_LOCUS140772</name>
</gene>
<dbReference type="Gene3D" id="3.40.228.10">
    <property type="entry name" value="Dimethylsulfoxide Reductase, domain 2"/>
    <property type="match status" value="1"/>
</dbReference>
<evidence type="ECO:0000256" key="6">
    <source>
        <dbReference type="ARBA" id="ARBA00023014"/>
    </source>
</evidence>
<evidence type="ECO:0000256" key="2">
    <source>
        <dbReference type="ARBA" id="ARBA00022723"/>
    </source>
</evidence>
<dbReference type="Gene3D" id="3.30.70.20">
    <property type="match status" value="1"/>
</dbReference>
<feature type="domain" description="4Fe-4S ferredoxin-type" evidence="8">
    <location>
        <begin position="132"/>
        <end position="163"/>
    </location>
</feature>
<evidence type="ECO:0000259" key="8">
    <source>
        <dbReference type="PROSITE" id="PS51379"/>
    </source>
</evidence>
<dbReference type="SUPFAM" id="SSF53706">
    <property type="entry name" value="Formate dehydrogenase/DMSO reductase, domains 1-3"/>
    <property type="match status" value="1"/>
</dbReference>
<keyword evidence="2" id="KW-0479">Metal-binding</keyword>
<feature type="domain" description="4Fe-4S ferredoxin-type" evidence="8">
    <location>
        <begin position="179"/>
        <end position="207"/>
    </location>
</feature>
<organism evidence="10">
    <name type="scientific">marine metagenome</name>
    <dbReference type="NCBI Taxonomy" id="408172"/>
    <lineage>
        <taxon>unclassified sequences</taxon>
        <taxon>metagenomes</taxon>
        <taxon>ecological metagenomes</taxon>
    </lineage>
</organism>
<name>A0A381ZF19_9ZZZZ</name>
<dbReference type="CDD" id="cd00207">
    <property type="entry name" value="fer2"/>
    <property type="match status" value="1"/>
</dbReference>
<keyword evidence="5" id="KW-0408">Iron</keyword>
<accession>A0A381ZF19</accession>
<dbReference type="GO" id="GO:0016020">
    <property type="term" value="C:membrane"/>
    <property type="evidence" value="ECO:0007669"/>
    <property type="project" value="TreeGrafter"/>
</dbReference>
<dbReference type="Gene3D" id="2.20.25.90">
    <property type="entry name" value="ADC-like domains"/>
    <property type="match status" value="1"/>
</dbReference>
<dbReference type="InterPro" id="IPR001041">
    <property type="entry name" value="2Fe-2S_ferredoxin-type"/>
</dbReference>
<evidence type="ECO:0000256" key="4">
    <source>
        <dbReference type="ARBA" id="ARBA00023002"/>
    </source>
</evidence>
<dbReference type="Pfam" id="PF00037">
    <property type="entry name" value="Fer4"/>
    <property type="match status" value="1"/>
</dbReference>
<feature type="domain" description="2Fe-2S ferredoxin-type" evidence="7">
    <location>
        <begin position="1"/>
        <end position="78"/>
    </location>
</feature>
<evidence type="ECO:0000256" key="5">
    <source>
        <dbReference type="ARBA" id="ARBA00023004"/>
    </source>
</evidence>
<keyword evidence="4" id="KW-0560">Oxidoreductase</keyword>
<keyword evidence="1" id="KW-0004">4Fe-4S</keyword>
<dbReference type="PROSITE" id="PS51669">
    <property type="entry name" value="4FE4S_MOW_BIS_MGD"/>
    <property type="match status" value="1"/>
</dbReference>
<dbReference type="Pfam" id="PF04879">
    <property type="entry name" value="Molybdop_Fe4S4"/>
    <property type="match status" value="1"/>
</dbReference>